<dbReference type="GO" id="GO:0009253">
    <property type="term" value="P:peptidoglycan catabolic process"/>
    <property type="evidence" value="ECO:0007669"/>
    <property type="project" value="InterPro"/>
</dbReference>
<evidence type="ECO:0000259" key="5">
    <source>
        <dbReference type="SMART" id="SM00646"/>
    </source>
</evidence>
<keyword evidence="3" id="KW-0378">Hydrolase</keyword>
<reference evidence="7" key="1">
    <citation type="journal article" date="2017" name="Genome Announc.">
        <title>Draft Genome Sequence of Terrimicrobium sacchariphilum NM-5T, a Facultative Anaerobic Soil Bacterium of the Class Spartobacteria.</title>
        <authorList>
            <person name="Qiu Y.L."/>
            <person name="Tourlousse D.M."/>
            <person name="Matsuura N."/>
            <person name="Ohashi A."/>
            <person name="Sekiguchi Y."/>
        </authorList>
    </citation>
    <scope>NUCLEOTIDE SEQUENCE [LARGE SCALE GENOMIC DNA]</scope>
    <source>
        <strain evidence="7">NM-5</strain>
    </source>
</reference>
<feature type="signal peptide" evidence="4">
    <location>
        <begin position="1"/>
        <end position="22"/>
    </location>
</feature>
<sequence length="201" mass="22022">MSLRAFLAFVVWFVFSAAGVVAAPFSTVVIDAGHGGSDQGGIPQNIMPEKGVALDVAKRVRTYLQDAGLRVVMTRSDDTFIPLSFRVAASNRQSNAIFVSIHFNSATRVGARGVETFYFSQSGARLASYIHRRVAATTDGDNRGIKRARYYVLRNNKKTAALVECGFLTNPQDTALARSAAYRDRLARAIAQGILDYRRQL</sequence>
<keyword evidence="4" id="KW-0732">Signal</keyword>
<evidence type="ECO:0000256" key="3">
    <source>
        <dbReference type="ARBA" id="ARBA00022801"/>
    </source>
</evidence>
<dbReference type="EMBL" id="BDCO01000002">
    <property type="protein sequence ID" value="GAT31642.1"/>
    <property type="molecule type" value="Genomic_DNA"/>
</dbReference>
<dbReference type="CDD" id="cd02696">
    <property type="entry name" value="MurNAc-LAA"/>
    <property type="match status" value="1"/>
</dbReference>
<organism evidence="6 7">
    <name type="scientific">Terrimicrobium sacchariphilum</name>
    <dbReference type="NCBI Taxonomy" id="690879"/>
    <lineage>
        <taxon>Bacteria</taxon>
        <taxon>Pseudomonadati</taxon>
        <taxon>Verrucomicrobiota</taxon>
        <taxon>Terrimicrobiia</taxon>
        <taxon>Terrimicrobiales</taxon>
        <taxon>Terrimicrobiaceae</taxon>
        <taxon>Terrimicrobium</taxon>
    </lineage>
</organism>
<dbReference type="GO" id="GO:0030288">
    <property type="term" value="C:outer membrane-bounded periplasmic space"/>
    <property type="evidence" value="ECO:0007669"/>
    <property type="project" value="TreeGrafter"/>
</dbReference>
<dbReference type="PANTHER" id="PTHR30404">
    <property type="entry name" value="N-ACETYLMURAMOYL-L-ALANINE AMIDASE"/>
    <property type="match status" value="1"/>
</dbReference>
<evidence type="ECO:0000313" key="7">
    <source>
        <dbReference type="Proteomes" id="UP000076023"/>
    </source>
</evidence>
<gene>
    <name evidence="6" type="ORF">TSACC_236</name>
</gene>
<dbReference type="SMART" id="SM00646">
    <property type="entry name" value="Ami_3"/>
    <property type="match status" value="1"/>
</dbReference>
<evidence type="ECO:0000256" key="2">
    <source>
        <dbReference type="ARBA" id="ARBA00011901"/>
    </source>
</evidence>
<evidence type="ECO:0000256" key="1">
    <source>
        <dbReference type="ARBA" id="ARBA00001561"/>
    </source>
</evidence>
<dbReference type="InterPro" id="IPR050695">
    <property type="entry name" value="N-acetylmuramoyl_amidase_3"/>
</dbReference>
<proteinExistence type="predicted"/>
<comment type="catalytic activity">
    <reaction evidence="1">
        <text>Hydrolyzes the link between N-acetylmuramoyl residues and L-amino acid residues in certain cell-wall glycopeptides.</text>
        <dbReference type="EC" id="3.5.1.28"/>
    </reaction>
</comment>
<dbReference type="InParanoid" id="A0A146G2B2"/>
<dbReference type="Gene3D" id="3.40.630.40">
    <property type="entry name" value="Zn-dependent exopeptidases"/>
    <property type="match status" value="1"/>
</dbReference>
<protein>
    <recommendedName>
        <fullName evidence="2">N-acetylmuramoyl-L-alanine amidase</fullName>
        <ecNumber evidence="2">3.5.1.28</ecNumber>
    </recommendedName>
</protein>
<dbReference type="STRING" id="690879.TSACC_236"/>
<dbReference type="SUPFAM" id="SSF53187">
    <property type="entry name" value="Zn-dependent exopeptidases"/>
    <property type="match status" value="1"/>
</dbReference>
<dbReference type="Pfam" id="PF01520">
    <property type="entry name" value="Amidase_3"/>
    <property type="match status" value="1"/>
</dbReference>
<dbReference type="FunCoup" id="A0A146G2B2">
    <property type="interactions" value="283"/>
</dbReference>
<name>A0A146G2B2_TERSA</name>
<dbReference type="GO" id="GO:0008745">
    <property type="term" value="F:N-acetylmuramoyl-L-alanine amidase activity"/>
    <property type="evidence" value="ECO:0007669"/>
    <property type="project" value="UniProtKB-EC"/>
</dbReference>
<keyword evidence="7" id="KW-1185">Reference proteome</keyword>
<feature type="chain" id="PRO_5007524284" description="N-acetylmuramoyl-L-alanine amidase" evidence="4">
    <location>
        <begin position="23"/>
        <end position="201"/>
    </location>
</feature>
<evidence type="ECO:0000313" key="6">
    <source>
        <dbReference type="EMBL" id="GAT31642.1"/>
    </source>
</evidence>
<dbReference type="AlphaFoldDB" id="A0A146G2B2"/>
<dbReference type="InterPro" id="IPR002508">
    <property type="entry name" value="MurNAc-LAA_cat"/>
</dbReference>
<dbReference type="EC" id="3.5.1.28" evidence="2"/>
<dbReference type="PANTHER" id="PTHR30404:SF0">
    <property type="entry name" value="N-ACETYLMURAMOYL-L-ALANINE AMIDASE AMIC"/>
    <property type="match status" value="1"/>
</dbReference>
<dbReference type="Proteomes" id="UP000076023">
    <property type="component" value="Unassembled WGS sequence"/>
</dbReference>
<accession>A0A146G2B2</accession>
<comment type="caution">
    <text evidence="6">The sequence shown here is derived from an EMBL/GenBank/DDBJ whole genome shotgun (WGS) entry which is preliminary data.</text>
</comment>
<evidence type="ECO:0000256" key="4">
    <source>
        <dbReference type="SAM" id="SignalP"/>
    </source>
</evidence>
<feature type="domain" description="MurNAc-LAA" evidence="5">
    <location>
        <begin position="87"/>
        <end position="195"/>
    </location>
</feature>